<evidence type="ECO:0000256" key="2">
    <source>
        <dbReference type="ARBA" id="ARBA00005979"/>
    </source>
</evidence>
<dbReference type="SUPFAM" id="SSF51395">
    <property type="entry name" value="FMN-linked oxidoreductases"/>
    <property type="match status" value="1"/>
</dbReference>
<gene>
    <name evidence="5" type="ORF">SAMN05216552_101999</name>
</gene>
<dbReference type="Proteomes" id="UP000199391">
    <property type="component" value="Unassembled WGS sequence"/>
</dbReference>
<dbReference type="GO" id="GO:0005829">
    <property type="term" value="C:cytosol"/>
    <property type="evidence" value="ECO:0007669"/>
    <property type="project" value="UniProtKB-ARBA"/>
</dbReference>
<dbReference type="PANTHER" id="PTHR22893:SF91">
    <property type="entry name" value="NADPH DEHYDROGENASE 2-RELATED"/>
    <property type="match status" value="1"/>
</dbReference>
<name>A0A1I7KTQ5_9BURK</name>
<dbReference type="GO" id="GO:0010181">
    <property type="term" value="F:FMN binding"/>
    <property type="evidence" value="ECO:0007669"/>
    <property type="project" value="InterPro"/>
</dbReference>
<dbReference type="Gene3D" id="3.20.20.70">
    <property type="entry name" value="Aldolase class I"/>
    <property type="match status" value="1"/>
</dbReference>
<evidence type="ECO:0000313" key="5">
    <source>
        <dbReference type="EMBL" id="SFV00869.1"/>
    </source>
</evidence>
<evidence type="ECO:0000313" key="6">
    <source>
        <dbReference type="Proteomes" id="UP000199391"/>
    </source>
</evidence>
<organism evidence="5 6">
    <name type="scientific">Pseudoduganella namucuonensis</name>
    <dbReference type="NCBI Taxonomy" id="1035707"/>
    <lineage>
        <taxon>Bacteria</taxon>
        <taxon>Pseudomonadati</taxon>
        <taxon>Pseudomonadota</taxon>
        <taxon>Betaproteobacteria</taxon>
        <taxon>Burkholderiales</taxon>
        <taxon>Oxalobacteraceae</taxon>
        <taxon>Telluria group</taxon>
        <taxon>Pseudoduganella</taxon>
    </lineage>
</organism>
<evidence type="ECO:0000256" key="1">
    <source>
        <dbReference type="ARBA" id="ARBA00001917"/>
    </source>
</evidence>
<sequence>MLFETFSLRATDLKNRAVMSPLTRSRAVDNNTPNSLMATYYAQRASAGLIITEGTSPSPNGLGYARIPGLFNDAHAQGWRLVTDAVHAQGGKIVVQLMHTGRVSHQANLPAGAEVLGPSSGACPGEMWTDGQGSQPHTPPREMTEADIAAVTREFANAARLAIAAGFDGIELHAANGYLLEQFLNANVNRRTDGYGGTPEGRNRLVLEVARATAREIGAGRVGIRLSPYGVFNATGPFAGVDEQYVALVKELSALGLMYVHVLDHSAMGAPPVPAALKADLRAAFDGPFILAGGFDKHGAQQALAEGRADMIAMGRAFLANPDLVDRMRLDAPLNAPDPATFYTPGAQGYTDYPALAG</sequence>
<dbReference type="InterPro" id="IPR013785">
    <property type="entry name" value="Aldolase_TIM"/>
</dbReference>
<dbReference type="AlphaFoldDB" id="A0A1I7KTQ5"/>
<proteinExistence type="inferred from homology"/>
<keyword evidence="3" id="KW-0560">Oxidoreductase</keyword>
<comment type="similarity">
    <text evidence="2">Belongs to the NADH:flavin oxidoreductase/NADH oxidase family.</text>
</comment>
<dbReference type="EMBL" id="FPBO01000019">
    <property type="protein sequence ID" value="SFV00869.1"/>
    <property type="molecule type" value="Genomic_DNA"/>
</dbReference>
<dbReference type="RefSeq" id="WP_093557287.1">
    <property type="nucleotide sequence ID" value="NZ_FPBO01000019.1"/>
</dbReference>
<reference evidence="6" key="1">
    <citation type="submission" date="2016-10" db="EMBL/GenBank/DDBJ databases">
        <authorList>
            <person name="Varghese N."/>
            <person name="Submissions S."/>
        </authorList>
    </citation>
    <scope>NUCLEOTIDE SEQUENCE [LARGE SCALE GENOMIC DNA]</scope>
    <source>
        <strain evidence="6">CGMCC 1.11014</strain>
    </source>
</reference>
<feature type="domain" description="NADH:flavin oxidoreductase/NADH oxidase N-terminal" evidence="4">
    <location>
        <begin position="2"/>
        <end position="332"/>
    </location>
</feature>
<dbReference type="InterPro" id="IPR001155">
    <property type="entry name" value="OxRdtase_FMN_N"/>
</dbReference>
<keyword evidence="6" id="KW-1185">Reference proteome</keyword>
<evidence type="ECO:0000256" key="3">
    <source>
        <dbReference type="ARBA" id="ARBA00023002"/>
    </source>
</evidence>
<dbReference type="InterPro" id="IPR045247">
    <property type="entry name" value="Oye-like"/>
</dbReference>
<dbReference type="FunFam" id="3.20.20.70:FF:000059">
    <property type="entry name" value="N-ethylmaleimide reductase, FMN-linked"/>
    <property type="match status" value="1"/>
</dbReference>
<evidence type="ECO:0000259" key="4">
    <source>
        <dbReference type="Pfam" id="PF00724"/>
    </source>
</evidence>
<protein>
    <submittedName>
        <fullName evidence="5">N-ethylmaleimide reductase</fullName>
    </submittedName>
</protein>
<accession>A0A1I7KTQ5</accession>
<dbReference type="GO" id="GO:0016628">
    <property type="term" value="F:oxidoreductase activity, acting on the CH-CH group of donors, NAD or NADP as acceptor"/>
    <property type="evidence" value="ECO:0007669"/>
    <property type="project" value="UniProtKB-ARBA"/>
</dbReference>
<dbReference type="CDD" id="cd02933">
    <property type="entry name" value="OYE_like_FMN"/>
    <property type="match status" value="1"/>
</dbReference>
<dbReference type="OrthoDB" id="8521686at2"/>
<dbReference type="Pfam" id="PF00724">
    <property type="entry name" value="Oxidored_FMN"/>
    <property type="match status" value="1"/>
</dbReference>
<dbReference type="STRING" id="1035707.SAMN05216552_101999"/>
<dbReference type="PANTHER" id="PTHR22893">
    <property type="entry name" value="NADH OXIDOREDUCTASE-RELATED"/>
    <property type="match status" value="1"/>
</dbReference>
<comment type="cofactor">
    <cofactor evidence="1">
        <name>FMN</name>
        <dbReference type="ChEBI" id="CHEBI:58210"/>
    </cofactor>
</comment>